<protein>
    <submittedName>
        <fullName evidence="8">Carboxynorspermidine decarboxylase</fullName>
    </submittedName>
</protein>
<dbReference type="Gene3D" id="3.20.20.10">
    <property type="entry name" value="Alanine racemase"/>
    <property type="match status" value="1"/>
</dbReference>
<sequence>MNIDFTNLPTPSYIVDERLLKKNLEILKYVSDQTGCKILLAQKAFSMFATYPLIGKYLQGTTASSLFEARLGKEEMEGEVHIFSPAYKEEEMNEILSICDHIVFNSFSQWKKYRNKVKETDRKLECGIRINPEYSEIETDMYNPCFTGSRLGVTLSQFEPEEMEGIDGLHFHTMCEQNSDVLERTVKVVDEKFGKYIAKCKWINFGGGHHITRPDYDLDTLIRSIKFMKEKYGVEVYLEPGEAVALNSGYLVAKVLDTLHNDIDLAILDTSAACHMPDVLEMPYRPDIIDSGQPGEYQYTYRLGGPTCLAGDIIGDYSFKEPLKPGDTLVFCDMAIYTMVKNNTFNGIGLPAIALYSEEKGMQLIKQFGYEDFKMRLS</sequence>
<evidence type="ECO:0000256" key="3">
    <source>
        <dbReference type="ARBA" id="ARBA00022898"/>
    </source>
</evidence>
<evidence type="ECO:0000313" key="9">
    <source>
        <dbReference type="Proteomes" id="UP000198806"/>
    </source>
</evidence>
<dbReference type="EMBL" id="FOWD01000004">
    <property type="protein sequence ID" value="SFN92458.1"/>
    <property type="molecule type" value="Genomic_DNA"/>
</dbReference>
<dbReference type="CDD" id="cd06829">
    <property type="entry name" value="PLPDE_III_CANSDC"/>
    <property type="match status" value="1"/>
</dbReference>
<dbReference type="InterPro" id="IPR009006">
    <property type="entry name" value="Ala_racemase/Decarboxylase_C"/>
</dbReference>
<dbReference type="NCBIfam" id="TIGR01047">
    <property type="entry name" value="nspC"/>
    <property type="match status" value="1"/>
</dbReference>
<name>A0A1I5CZR9_9FIRM</name>
<evidence type="ECO:0000313" key="8">
    <source>
        <dbReference type="EMBL" id="SFN92458.1"/>
    </source>
</evidence>
<dbReference type="OrthoDB" id="9804410at2"/>
<evidence type="ECO:0000256" key="6">
    <source>
        <dbReference type="PIRSR" id="PIRSR038941-1"/>
    </source>
</evidence>
<dbReference type="FunFam" id="3.20.20.10:FF:000012">
    <property type="entry name" value="Carboxynorspermidine/carboxyspermidine decarboxylase"/>
    <property type="match status" value="1"/>
</dbReference>
<dbReference type="InterPro" id="IPR022643">
    <property type="entry name" value="De-COase2_C"/>
</dbReference>
<dbReference type="InterPro" id="IPR029066">
    <property type="entry name" value="PLP-binding_barrel"/>
</dbReference>
<dbReference type="AlphaFoldDB" id="A0A1I5CZR9"/>
<comment type="cofactor">
    <cofactor evidence="1">
        <name>pyridoxal 5'-phosphate</name>
        <dbReference type="ChEBI" id="CHEBI:597326"/>
    </cofactor>
</comment>
<dbReference type="STRING" id="1527.SAMN04489757_104147"/>
<gene>
    <name evidence="8" type="ORF">SAMN04489757_104147</name>
</gene>
<dbReference type="Pfam" id="PF00278">
    <property type="entry name" value="Orn_DAP_Arg_deC"/>
    <property type="match status" value="1"/>
</dbReference>
<feature type="domain" description="Orn/DAP/Arg decarboxylase 2 C-terminal" evidence="7">
    <location>
        <begin position="100"/>
        <end position="334"/>
    </location>
</feature>
<keyword evidence="4" id="KW-0745">Spermidine biosynthesis</keyword>
<proteinExistence type="predicted"/>
<dbReference type="PANTHER" id="PTHR43727">
    <property type="entry name" value="DIAMINOPIMELATE DECARBOXYLASE"/>
    <property type="match status" value="1"/>
</dbReference>
<evidence type="ECO:0000256" key="1">
    <source>
        <dbReference type="ARBA" id="ARBA00001933"/>
    </source>
</evidence>
<keyword evidence="5" id="KW-0456">Lyase</keyword>
<feature type="binding site" evidence="6">
    <location>
        <position position="278"/>
    </location>
    <ligand>
        <name>substrate</name>
    </ligand>
</feature>
<dbReference type="SUPFAM" id="SSF50621">
    <property type="entry name" value="Alanine racemase C-terminal domain-like"/>
    <property type="match status" value="1"/>
</dbReference>
<keyword evidence="9" id="KW-1185">Reference proteome</keyword>
<dbReference type="GO" id="GO:0009089">
    <property type="term" value="P:lysine biosynthetic process via diaminopimelate"/>
    <property type="evidence" value="ECO:0007669"/>
    <property type="project" value="TreeGrafter"/>
</dbReference>
<organism evidence="8 9">
    <name type="scientific">Anaerocolumna aminovalerica</name>
    <dbReference type="NCBI Taxonomy" id="1527"/>
    <lineage>
        <taxon>Bacteria</taxon>
        <taxon>Bacillati</taxon>
        <taxon>Bacillota</taxon>
        <taxon>Clostridia</taxon>
        <taxon>Lachnospirales</taxon>
        <taxon>Lachnospiraceae</taxon>
        <taxon>Anaerocolumna</taxon>
    </lineage>
</organism>
<dbReference type="Gene3D" id="2.40.37.10">
    <property type="entry name" value="Lyase, Ornithine Decarboxylase, Chain A, domain 1"/>
    <property type="match status" value="1"/>
</dbReference>
<accession>A0A1I5CZR9</accession>
<dbReference type="PIRSF" id="PIRSF038941">
    <property type="entry name" value="NspC"/>
    <property type="match status" value="1"/>
</dbReference>
<keyword evidence="3" id="KW-0663">Pyridoxal phosphate</keyword>
<keyword evidence="2" id="KW-0210">Decarboxylase</keyword>
<dbReference type="SUPFAM" id="SSF51419">
    <property type="entry name" value="PLP-binding barrel"/>
    <property type="match status" value="1"/>
</dbReference>
<dbReference type="PANTHER" id="PTHR43727:SF1">
    <property type="entry name" value="CARBOXYNORSPERMIDINE_CARBOXYSPERMIDINE DECARBOXYLASE"/>
    <property type="match status" value="1"/>
</dbReference>
<feature type="binding site" evidence="6">
    <location>
        <position position="242"/>
    </location>
    <ligand>
        <name>substrate</name>
    </ligand>
</feature>
<dbReference type="GO" id="GO:0008836">
    <property type="term" value="F:diaminopimelate decarboxylase activity"/>
    <property type="evidence" value="ECO:0007669"/>
    <property type="project" value="TreeGrafter"/>
</dbReference>
<dbReference type="Proteomes" id="UP000198806">
    <property type="component" value="Unassembled WGS sequence"/>
</dbReference>
<dbReference type="InterPro" id="IPR005730">
    <property type="entry name" value="Nsp_de-COase"/>
</dbReference>
<dbReference type="GO" id="GO:0008295">
    <property type="term" value="P:spermidine biosynthetic process"/>
    <property type="evidence" value="ECO:0007669"/>
    <property type="project" value="UniProtKB-KW"/>
</dbReference>
<evidence type="ECO:0000256" key="2">
    <source>
        <dbReference type="ARBA" id="ARBA00022793"/>
    </source>
</evidence>
<reference evidence="8 9" key="1">
    <citation type="submission" date="2016-10" db="EMBL/GenBank/DDBJ databases">
        <authorList>
            <person name="de Groot N.N."/>
        </authorList>
    </citation>
    <scope>NUCLEOTIDE SEQUENCE [LARGE SCALE GENOMIC DNA]</scope>
    <source>
        <strain evidence="8 9">DSM 1283</strain>
    </source>
</reference>
<evidence type="ECO:0000256" key="4">
    <source>
        <dbReference type="ARBA" id="ARBA00023066"/>
    </source>
</evidence>
<evidence type="ECO:0000259" key="7">
    <source>
        <dbReference type="Pfam" id="PF00278"/>
    </source>
</evidence>
<dbReference type="GO" id="GO:0045312">
    <property type="term" value="P:nor-spermidine biosynthetic process"/>
    <property type="evidence" value="ECO:0007669"/>
    <property type="project" value="InterPro"/>
</dbReference>
<evidence type="ECO:0000256" key="5">
    <source>
        <dbReference type="ARBA" id="ARBA00023239"/>
    </source>
</evidence>
<dbReference type="RefSeq" id="WP_091684518.1">
    <property type="nucleotide sequence ID" value="NZ_BAABFM010000079.1"/>
</dbReference>